<evidence type="ECO:0000313" key="2">
    <source>
        <dbReference type="Proteomes" id="UP001211987"/>
    </source>
</evidence>
<dbReference type="Proteomes" id="UP001211987">
    <property type="component" value="Unassembled WGS sequence"/>
</dbReference>
<evidence type="ECO:0000313" key="1">
    <source>
        <dbReference type="EMBL" id="MDB7085809.1"/>
    </source>
</evidence>
<protein>
    <submittedName>
        <fullName evidence="1">Uncharacterized protein</fullName>
    </submittedName>
</protein>
<organism evidence="1 2">
    <name type="scientific">Thomasclavelia ramosa</name>
    <dbReference type="NCBI Taxonomy" id="1547"/>
    <lineage>
        <taxon>Bacteria</taxon>
        <taxon>Bacillati</taxon>
        <taxon>Bacillota</taxon>
        <taxon>Erysipelotrichia</taxon>
        <taxon>Erysipelotrichales</taxon>
        <taxon>Coprobacillaceae</taxon>
        <taxon>Thomasclavelia</taxon>
    </lineage>
</organism>
<reference evidence="1" key="1">
    <citation type="submission" date="2023-01" db="EMBL/GenBank/DDBJ databases">
        <title>Human gut microbiome strain richness.</title>
        <authorList>
            <person name="Chen-Liaw A."/>
        </authorList>
    </citation>
    <scope>NUCLEOTIDE SEQUENCE</scope>
    <source>
        <strain evidence="1">1001217st2_G6_1001217B_191108</strain>
    </source>
</reference>
<sequence>MDNKFFDFSIYTDNELLKLATINELNTDFNCVQLCLEYAKFDELKQKELDKIISASVSLVLLFEEELKKRNILKKYRESIQHPDYSEGIFYTYNSYSFRIAHLMSICNSGKVTEDSLKQFICTIQNSQANTDKIPQIIN</sequence>
<dbReference type="EMBL" id="JAQLKE010000055">
    <property type="protein sequence ID" value="MDB7085809.1"/>
    <property type="molecule type" value="Genomic_DNA"/>
</dbReference>
<proteinExistence type="predicted"/>
<gene>
    <name evidence="1" type="ORF">PM738_18675</name>
</gene>
<name>A0AB35IQY9_9FIRM</name>
<accession>A0AB35IQY9</accession>
<dbReference type="RefSeq" id="WP_009009766.1">
    <property type="nucleotide sequence ID" value="NZ_JAQLKE010000055.1"/>
</dbReference>
<dbReference type="AlphaFoldDB" id="A0AB35IQY9"/>
<comment type="caution">
    <text evidence="1">The sequence shown here is derived from an EMBL/GenBank/DDBJ whole genome shotgun (WGS) entry which is preliminary data.</text>
</comment>